<dbReference type="EMBL" id="QPMK01000002">
    <property type="protein sequence ID" value="RDD67642.1"/>
    <property type="molecule type" value="Genomic_DNA"/>
</dbReference>
<evidence type="ECO:0000313" key="2">
    <source>
        <dbReference type="Proteomes" id="UP000253977"/>
    </source>
</evidence>
<sequence>MTRLVIHVGFHKTGTTSVQTLLRENRDLLSEHLAIYLRPDFEELAETCRRYCLNPKPLRLANVGRAAQAFFGTLAADEARPILMSSEDLSGLMPGRRDLATYAAAPHLMRVICEAARARLGKTLDLTLFFSTREADSWLRSAWWQHLRGTRMTEDLDSYAQSARSAADFDTVLQEVQSTTRGAVVTALPLEESRDLPQGPLTPLLELAGLPDAVRARIEMRPPDNVRPDLGLEPAFLALNRSGLHMKDLAEIKARILKMTATRQRRDNDPD</sequence>
<comment type="caution">
    <text evidence="1">The sequence shown here is derived from an EMBL/GenBank/DDBJ whole genome shotgun (WGS) entry which is preliminary data.</text>
</comment>
<proteinExistence type="predicted"/>
<gene>
    <name evidence="1" type="ORF">DU478_03025</name>
</gene>
<protein>
    <recommendedName>
        <fullName evidence="3">Sulfotransferase family protein</fullName>
    </recommendedName>
</protein>
<reference evidence="1 2" key="1">
    <citation type="submission" date="2018-07" db="EMBL/GenBank/DDBJ databases">
        <title>Thalassococcus profundi sp. nov., a marine bacterium isolated from deep seawater of Okinawa Trough.</title>
        <authorList>
            <person name="Yu M."/>
        </authorList>
    </citation>
    <scope>NUCLEOTIDE SEQUENCE [LARGE SCALE GENOMIC DNA]</scope>
    <source>
        <strain evidence="1 2">WRAS1</strain>
    </source>
</reference>
<dbReference type="SUPFAM" id="SSF52540">
    <property type="entry name" value="P-loop containing nucleoside triphosphate hydrolases"/>
    <property type="match status" value="1"/>
</dbReference>
<dbReference type="RefSeq" id="WP_114509454.1">
    <property type="nucleotide sequence ID" value="NZ_QPMK01000002.1"/>
</dbReference>
<dbReference type="InterPro" id="IPR027417">
    <property type="entry name" value="P-loop_NTPase"/>
</dbReference>
<dbReference type="Proteomes" id="UP000253977">
    <property type="component" value="Unassembled WGS sequence"/>
</dbReference>
<organism evidence="1 2">
    <name type="scientific">Thalassococcus profundi</name>
    <dbReference type="NCBI Taxonomy" id="2282382"/>
    <lineage>
        <taxon>Bacteria</taxon>
        <taxon>Pseudomonadati</taxon>
        <taxon>Pseudomonadota</taxon>
        <taxon>Alphaproteobacteria</taxon>
        <taxon>Rhodobacterales</taxon>
        <taxon>Roseobacteraceae</taxon>
        <taxon>Thalassococcus</taxon>
    </lineage>
</organism>
<accession>A0A369TRY2</accession>
<keyword evidence="2" id="KW-1185">Reference proteome</keyword>
<dbReference type="OrthoDB" id="7705857at2"/>
<evidence type="ECO:0000313" key="1">
    <source>
        <dbReference type="EMBL" id="RDD67642.1"/>
    </source>
</evidence>
<name>A0A369TRY2_9RHOB</name>
<evidence type="ECO:0008006" key="3">
    <source>
        <dbReference type="Google" id="ProtNLM"/>
    </source>
</evidence>
<dbReference type="AlphaFoldDB" id="A0A369TRY2"/>